<evidence type="ECO:0000313" key="3">
    <source>
        <dbReference type="Proteomes" id="UP000815325"/>
    </source>
</evidence>
<feature type="compositionally biased region" description="Low complexity" evidence="1">
    <location>
        <begin position="37"/>
        <end position="54"/>
    </location>
</feature>
<feature type="region of interest" description="Disordered" evidence="1">
    <location>
        <begin position="1"/>
        <end position="125"/>
    </location>
</feature>
<comment type="caution">
    <text evidence="2">The sequence shown here is derived from an EMBL/GenBank/DDBJ whole genome shotgun (WGS) entry which is preliminary data.</text>
</comment>
<accession>A0ABQ7FWU9</accession>
<feature type="compositionally biased region" description="Basic and acidic residues" evidence="1">
    <location>
        <begin position="331"/>
        <end position="347"/>
    </location>
</feature>
<sequence length="624" mass="67046">MSRGKSSGAKDHASHTLQVHRHSRSPFPAMTRAPAPAGTASLHASAHHAMSESSKLSRQRPPPLSQGDADTPLILADRQAPSQESSITPEPDSGGQGTARHRSSFLLGTPSIPQTLSPSTAPRPVVVPPKSPLLSAFAAPAAAAPFPPLAPKMAFARSLSFSSNGAPAAQAGEGKLREGLESLVRAKTQRSLGNAASMPWQAEDKPPPSTRLLPSLQIAPRPSRRSLDTKSDNGSTRQHYFLPPEVIRTSGTNGPMAPDFPQDSRGSAPAQSTVATAALPSSHSGSCSSVSDDGSVPLQPRPPKQQPCAFRRKTILAPIHHLRQPLQRDLSPSRDRSSDSDRDGAEFRHHHYHHHQQQQQQQQQLPGPHLGDTTSLSGAQSLSSPASSFFLGGGAFKRRSSGIQKQVTIALEHDLGGTEASMALHQSIRHRSTGQKLSRPGTPAMGLQRQAYEEGGHPVGRLARWSSAGLLGTEDTPLSRELLACERERRLRPKASKSCKQLAQANARANPSAFCAVAAEEEEAKRGLAAEAALQSLKELKGRPSNDKQAVDHFHTQLRLLRASRSFYHAPEVEKQQVTRALLVPKGPWALEHSLFQQRALENDAHDMFDTPEVSLVLHVSSLP</sequence>
<evidence type="ECO:0008006" key="4">
    <source>
        <dbReference type="Google" id="ProtNLM"/>
    </source>
</evidence>
<evidence type="ECO:0000313" key="2">
    <source>
        <dbReference type="EMBL" id="KAF5826752.1"/>
    </source>
</evidence>
<keyword evidence="3" id="KW-1185">Reference proteome</keyword>
<dbReference type="Proteomes" id="UP000815325">
    <property type="component" value="Unassembled WGS sequence"/>
</dbReference>
<feature type="compositionally biased region" description="Polar residues" evidence="1">
    <location>
        <begin position="111"/>
        <end position="120"/>
    </location>
</feature>
<reference evidence="2" key="1">
    <citation type="submission" date="2017-08" db="EMBL/GenBank/DDBJ databases">
        <authorList>
            <person name="Polle J.E."/>
            <person name="Barry K."/>
            <person name="Cushman J."/>
            <person name="Schmutz J."/>
            <person name="Tran D."/>
            <person name="Hathwaick L.T."/>
            <person name="Yim W.C."/>
            <person name="Jenkins J."/>
            <person name="Mckie-Krisberg Z.M."/>
            <person name="Prochnik S."/>
            <person name="Lindquist E."/>
            <person name="Dockter R.B."/>
            <person name="Adam C."/>
            <person name="Molina H."/>
            <person name="Bunkerborg J."/>
            <person name="Jin E."/>
            <person name="Buchheim M."/>
            <person name="Magnuson J."/>
        </authorList>
    </citation>
    <scope>NUCLEOTIDE SEQUENCE</scope>
    <source>
        <strain evidence="2">CCAP 19/18</strain>
    </source>
</reference>
<gene>
    <name evidence="2" type="ORF">DUNSADRAFT_2130</name>
</gene>
<dbReference type="EMBL" id="MU070732">
    <property type="protein sequence ID" value="KAF5826752.1"/>
    <property type="molecule type" value="Genomic_DNA"/>
</dbReference>
<feature type="compositionally biased region" description="Low complexity" evidence="1">
    <location>
        <begin position="281"/>
        <end position="296"/>
    </location>
</feature>
<proteinExistence type="predicted"/>
<protein>
    <recommendedName>
        <fullName evidence="4">Proteophosphoglycan ppg4</fullName>
    </recommendedName>
</protein>
<name>A0ABQ7FWU9_DUNSA</name>
<organism evidence="2 3">
    <name type="scientific">Dunaliella salina</name>
    <name type="common">Green alga</name>
    <name type="synonym">Protococcus salinus</name>
    <dbReference type="NCBI Taxonomy" id="3046"/>
    <lineage>
        <taxon>Eukaryota</taxon>
        <taxon>Viridiplantae</taxon>
        <taxon>Chlorophyta</taxon>
        <taxon>core chlorophytes</taxon>
        <taxon>Chlorophyceae</taxon>
        <taxon>CS clade</taxon>
        <taxon>Chlamydomonadales</taxon>
        <taxon>Dunaliellaceae</taxon>
        <taxon>Dunaliella</taxon>
    </lineage>
</organism>
<evidence type="ECO:0000256" key="1">
    <source>
        <dbReference type="SAM" id="MobiDB-lite"/>
    </source>
</evidence>
<feature type="region of interest" description="Disordered" evidence="1">
    <location>
        <begin position="187"/>
        <end position="381"/>
    </location>
</feature>